<keyword evidence="1" id="KW-0812">Transmembrane</keyword>
<evidence type="ECO:0000256" key="1">
    <source>
        <dbReference type="SAM" id="Phobius"/>
    </source>
</evidence>
<reference evidence="2" key="1">
    <citation type="journal article" date="2014" name="Int. J. Syst. Evol. Microbiol.">
        <title>Complete genome of a new Firmicutes species belonging to the dominant human colonic microbiota ('Ruminococcus bicirculans') reveals two chromosomes and a selective capacity to utilize plant glucans.</title>
        <authorList>
            <consortium name="NISC Comparative Sequencing Program"/>
            <person name="Wegmann U."/>
            <person name="Louis P."/>
            <person name="Goesmann A."/>
            <person name="Henrissat B."/>
            <person name="Duncan S.H."/>
            <person name="Flint H.J."/>
        </authorList>
    </citation>
    <scope>NUCLEOTIDE SEQUENCE</scope>
    <source>
        <strain evidence="2">VKM Ac-1246</strain>
    </source>
</reference>
<proteinExistence type="predicted"/>
<sequence length="116" mass="12275">MIDVADEMGRKDIEAGLETRHELGDAFDAELVAGFADRIEKTVQERVGATAAARTLAERNESRTSVFQFVLGAGSAVAGIPISITLGVTDNLGALVVSWVGIVGVNVAHALRTRKR</sequence>
<evidence type="ECO:0008006" key="4">
    <source>
        <dbReference type="Google" id="ProtNLM"/>
    </source>
</evidence>
<keyword evidence="1" id="KW-1133">Transmembrane helix</keyword>
<feature type="transmembrane region" description="Helical" evidence="1">
    <location>
        <begin position="66"/>
        <end position="86"/>
    </location>
</feature>
<reference evidence="2" key="2">
    <citation type="submission" date="2023-01" db="EMBL/GenBank/DDBJ databases">
        <authorList>
            <person name="Sun Q."/>
            <person name="Evtushenko L."/>
        </authorList>
    </citation>
    <scope>NUCLEOTIDE SEQUENCE</scope>
    <source>
        <strain evidence="2">VKM Ac-1246</strain>
    </source>
</reference>
<keyword evidence="1" id="KW-0472">Membrane</keyword>
<accession>A0ABQ5T1N5</accession>
<evidence type="ECO:0000313" key="3">
    <source>
        <dbReference type="Proteomes" id="UP001142292"/>
    </source>
</evidence>
<gene>
    <name evidence="2" type="ORF">GCM10017579_34400</name>
</gene>
<organism evidence="2 3">
    <name type="scientific">Nocardioides luteus</name>
    <dbReference type="NCBI Taxonomy" id="1844"/>
    <lineage>
        <taxon>Bacteria</taxon>
        <taxon>Bacillati</taxon>
        <taxon>Actinomycetota</taxon>
        <taxon>Actinomycetes</taxon>
        <taxon>Propionibacteriales</taxon>
        <taxon>Nocardioidaceae</taxon>
        <taxon>Nocardioides</taxon>
    </lineage>
</organism>
<dbReference type="Proteomes" id="UP001142292">
    <property type="component" value="Unassembled WGS sequence"/>
</dbReference>
<protein>
    <recommendedName>
        <fullName evidence="4">Integral membrane protein</fullName>
    </recommendedName>
</protein>
<name>A0ABQ5T1N5_9ACTN</name>
<comment type="caution">
    <text evidence="2">The sequence shown here is derived from an EMBL/GenBank/DDBJ whole genome shotgun (WGS) entry which is preliminary data.</text>
</comment>
<dbReference type="EMBL" id="BSEL01000007">
    <property type="protein sequence ID" value="GLJ69404.1"/>
    <property type="molecule type" value="Genomic_DNA"/>
</dbReference>
<feature type="transmembrane region" description="Helical" evidence="1">
    <location>
        <begin position="92"/>
        <end position="111"/>
    </location>
</feature>
<keyword evidence="3" id="KW-1185">Reference proteome</keyword>
<evidence type="ECO:0000313" key="2">
    <source>
        <dbReference type="EMBL" id="GLJ69404.1"/>
    </source>
</evidence>